<evidence type="ECO:0000313" key="1">
    <source>
        <dbReference type="EMBL" id="KAF2238184.1"/>
    </source>
</evidence>
<keyword evidence="2" id="KW-1185">Reference proteome</keyword>
<dbReference type="OrthoDB" id="1470350at2759"/>
<dbReference type="EMBL" id="ML991777">
    <property type="protein sequence ID" value="KAF2238184.1"/>
    <property type="molecule type" value="Genomic_DNA"/>
</dbReference>
<protein>
    <submittedName>
        <fullName evidence="1">Uncharacterized protein</fullName>
    </submittedName>
</protein>
<reference evidence="1" key="1">
    <citation type="journal article" date="2020" name="Stud. Mycol.">
        <title>101 Dothideomycetes genomes: a test case for predicting lifestyles and emergence of pathogens.</title>
        <authorList>
            <person name="Haridas S."/>
            <person name="Albert R."/>
            <person name="Binder M."/>
            <person name="Bloem J."/>
            <person name="Labutti K."/>
            <person name="Salamov A."/>
            <person name="Andreopoulos B."/>
            <person name="Baker S."/>
            <person name="Barry K."/>
            <person name="Bills G."/>
            <person name="Bluhm B."/>
            <person name="Cannon C."/>
            <person name="Castanera R."/>
            <person name="Culley D."/>
            <person name="Daum C."/>
            <person name="Ezra D."/>
            <person name="Gonzalez J."/>
            <person name="Henrissat B."/>
            <person name="Kuo A."/>
            <person name="Liang C."/>
            <person name="Lipzen A."/>
            <person name="Lutzoni F."/>
            <person name="Magnuson J."/>
            <person name="Mondo S."/>
            <person name="Nolan M."/>
            <person name="Ohm R."/>
            <person name="Pangilinan J."/>
            <person name="Park H.-J."/>
            <person name="Ramirez L."/>
            <person name="Alfaro M."/>
            <person name="Sun H."/>
            <person name="Tritt A."/>
            <person name="Yoshinaga Y."/>
            <person name="Zwiers L.-H."/>
            <person name="Turgeon B."/>
            <person name="Goodwin S."/>
            <person name="Spatafora J."/>
            <person name="Crous P."/>
            <person name="Grigoriev I."/>
        </authorList>
    </citation>
    <scope>NUCLEOTIDE SEQUENCE</scope>
    <source>
        <strain evidence="1">Tuck. ex Michener</strain>
    </source>
</reference>
<evidence type="ECO:0000313" key="2">
    <source>
        <dbReference type="Proteomes" id="UP000800092"/>
    </source>
</evidence>
<gene>
    <name evidence="1" type="ORF">EV356DRAFT_508850</name>
</gene>
<proteinExistence type="predicted"/>
<name>A0A6A6HJ64_VIRVR</name>
<organism evidence="1 2">
    <name type="scientific">Viridothelium virens</name>
    <name type="common">Speckled blister lichen</name>
    <name type="synonym">Trypethelium virens</name>
    <dbReference type="NCBI Taxonomy" id="1048519"/>
    <lineage>
        <taxon>Eukaryota</taxon>
        <taxon>Fungi</taxon>
        <taxon>Dikarya</taxon>
        <taxon>Ascomycota</taxon>
        <taxon>Pezizomycotina</taxon>
        <taxon>Dothideomycetes</taxon>
        <taxon>Dothideomycetes incertae sedis</taxon>
        <taxon>Trypetheliales</taxon>
        <taxon>Trypetheliaceae</taxon>
        <taxon>Viridothelium</taxon>
    </lineage>
</organism>
<accession>A0A6A6HJ64</accession>
<dbReference type="InterPro" id="IPR017938">
    <property type="entry name" value="Riboflavin_synthase-like_b-brl"/>
</dbReference>
<sequence>MRRLFTAPNESDPYWQQAHQTLMPAFDPLASRDIQRDGPKAIVANLDSAINRIAEGSGLSLSPLLEMDSLRITLHSLLHGLRHWEVNRSFPMSNMPSLGAWDATFQRIPTLIEASRATALLQNVRPERFIQAECLTDPEESEQRHLEIQLRVDMSYNAGDYLAVSAMNLDQTVCRVLTRCSLLWRAVITIKDGEPETILSNKAVSVFDLLESYVELSPPVAKCGSRCPTNIHLQH</sequence>
<dbReference type="AlphaFoldDB" id="A0A6A6HJ64"/>
<dbReference type="Proteomes" id="UP000800092">
    <property type="component" value="Unassembled WGS sequence"/>
</dbReference>
<dbReference type="SUPFAM" id="SSF63380">
    <property type="entry name" value="Riboflavin synthase domain-like"/>
    <property type="match status" value="1"/>
</dbReference>